<evidence type="ECO:0000313" key="3">
    <source>
        <dbReference type="EMBL" id="QIG81406.1"/>
    </source>
</evidence>
<keyword evidence="4" id="KW-1185">Reference proteome</keyword>
<feature type="chain" id="PRO_5026249825" evidence="1">
    <location>
        <begin position="19"/>
        <end position="198"/>
    </location>
</feature>
<sequence>MNRLATLAIALAALATGACTTSGMNRLQPVDATRYHLGTPIPQGTVTIEPLSSTQEISVDYRRYADAVAAQLQSLGYTPVPDGSESDYVAGIAFRRADAGVLRERSPVTIGLGGGTSSGNVGLGGGASIGLGGKDRHIIISELSVHLRRRGDGTTVWEGRAQTRSLDEVPETQPSPDRLAGALFKGFPGESGITITVE</sequence>
<evidence type="ECO:0000259" key="2">
    <source>
        <dbReference type="Pfam" id="PF13590"/>
    </source>
</evidence>
<dbReference type="AlphaFoldDB" id="A0A6G6YA06"/>
<keyword evidence="1" id="KW-0732">Signal</keyword>
<dbReference type="Pfam" id="PF13590">
    <property type="entry name" value="DUF4136"/>
    <property type="match status" value="1"/>
</dbReference>
<dbReference type="EMBL" id="CP049109">
    <property type="protein sequence ID" value="QIG81406.1"/>
    <property type="molecule type" value="Genomic_DNA"/>
</dbReference>
<evidence type="ECO:0000313" key="4">
    <source>
        <dbReference type="Proteomes" id="UP000501568"/>
    </source>
</evidence>
<dbReference type="Proteomes" id="UP000501568">
    <property type="component" value="Chromosome"/>
</dbReference>
<dbReference type="KEGG" id="spzr:G5C33_17505"/>
<proteinExistence type="predicted"/>
<accession>A0A6G6YA06</accession>
<dbReference type="PROSITE" id="PS51257">
    <property type="entry name" value="PROKAR_LIPOPROTEIN"/>
    <property type="match status" value="1"/>
</dbReference>
<reference evidence="3 4" key="1">
    <citation type="submission" date="2020-02" db="EMBL/GenBank/DDBJ databases">
        <authorList>
            <person name="Zheng R.K."/>
            <person name="Sun C.M."/>
        </authorList>
    </citation>
    <scope>NUCLEOTIDE SEQUENCE [LARGE SCALE GENOMIC DNA]</scope>
    <source>
        <strain evidence="4">zrk23</strain>
    </source>
</reference>
<feature type="signal peptide" evidence="1">
    <location>
        <begin position="1"/>
        <end position="18"/>
    </location>
</feature>
<dbReference type="InterPro" id="IPR025411">
    <property type="entry name" value="DUF4136"/>
</dbReference>
<gene>
    <name evidence="3" type="ORF">G5C33_17505</name>
</gene>
<evidence type="ECO:0000256" key="1">
    <source>
        <dbReference type="SAM" id="SignalP"/>
    </source>
</evidence>
<protein>
    <submittedName>
        <fullName evidence="3">DUF4136 domain-containing protein</fullName>
    </submittedName>
</protein>
<feature type="domain" description="DUF4136" evidence="2">
    <location>
        <begin position="53"/>
        <end position="189"/>
    </location>
</feature>
<dbReference type="RefSeq" id="WP_165328332.1">
    <property type="nucleotide sequence ID" value="NZ_CP049109.1"/>
</dbReference>
<organism evidence="3 4">
    <name type="scientific">Stakelama tenebrarum</name>
    <dbReference type="NCBI Taxonomy" id="2711215"/>
    <lineage>
        <taxon>Bacteria</taxon>
        <taxon>Pseudomonadati</taxon>
        <taxon>Pseudomonadota</taxon>
        <taxon>Alphaproteobacteria</taxon>
        <taxon>Sphingomonadales</taxon>
        <taxon>Sphingomonadaceae</taxon>
        <taxon>Stakelama</taxon>
    </lineage>
</organism>
<name>A0A6G6YA06_9SPHN</name>